<name>A0A9N9ZLM9_9HYPO</name>
<proteinExistence type="predicted"/>
<gene>
    <name evidence="2" type="ORF">CSOL1703_00007967</name>
</gene>
<sequence length="154" mass="16870">MTAFGVGLEMSQRARGPGEEKHQRQPELGCSRSLDEEQAGQANIGSRRLVGRQPYAHGELVRESTSKPGSRVAELLGKDVVGRHKDWFFRGLPDLQSQMVEVLVPMDAKALQEQDSVVARGDASTWEGLSVGSWEELEIRCACFVSMPSAVSKS</sequence>
<reference evidence="3" key="1">
    <citation type="submission" date="2019-06" db="EMBL/GenBank/DDBJ databases">
        <authorList>
            <person name="Broberg M."/>
        </authorList>
    </citation>
    <scope>NUCLEOTIDE SEQUENCE [LARGE SCALE GENOMIC DNA]</scope>
</reference>
<reference evidence="2 3" key="2">
    <citation type="submission" date="2021-10" db="EMBL/GenBank/DDBJ databases">
        <authorList>
            <person name="Piombo E."/>
        </authorList>
    </citation>
    <scope>NUCLEOTIDE SEQUENCE [LARGE SCALE GENOMIC DNA]</scope>
</reference>
<dbReference type="Proteomes" id="UP000775872">
    <property type="component" value="Unassembled WGS sequence"/>
</dbReference>
<evidence type="ECO:0000313" key="2">
    <source>
        <dbReference type="EMBL" id="CAH0058935.1"/>
    </source>
</evidence>
<organism evidence="2 3">
    <name type="scientific">Clonostachys solani</name>
    <dbReference type="NCBI Taxonomy" id="160281"/>
    <lineage>
        <taxon>Eukaryota</taxon>
        <taxon>Fungi</taxon>
        <taxon>Dikarya</taxon>
        <taxon>Ascomycota</taxon>
        <taxon>Pezizomycotina</taxon>
        <taxon>Sordariomycetes</taxon>
        <taxon>Hypocreomycetidae</taxon>
        <taxon>Hypocreales</taxon>
        <taxon>Bionectriaceae</taxon>
        <taxon>Clonostachys</taxon>
    </lineage>
</organism>
<keyword evidence="3" id="KW-1185">Reference proteome</keyword>
<dbReference type="AlphaFoldDB" id="A0A9N9ZLM9"/>
<dbReference type="EMBL" id="CABFOC020000091">
    <property type="protein sequence ID" value="CAH0058935.1"/>
    <property type="molecule type" value="Genomic_DNA"/>
</dbReference>
<accession>A0A9N9ZLM9</accession>
<evidence type="ECO:0000256" key="1">
    <source>
        <dbReference type="SAM" id="MobiDB-lite"/>
    </source>
</evidence>
<comment type="caution">
    <text evidence="2">The sequence shown here is derived from an EMBL/GenBank/DDBJ whole genome shotgun (WGS) entry which is preliminary data.</text>
</comment>
<protein>
    <submittedName>
        <fullName evidence="2">Uncharacterized protein</fullName>
    </submittedName>
</protein>
<feature type="compositionally biased region" description="Basic and acidic residues" evidence="1">
    <location>
        <begin position="16"/>
        <end position="25"/>
    </location>
</feature>
<evidence type="ECO:0000313" key="3">
    <source>
        <dbReference type="Proteomes" id="UP000775872"/>
    </source>
</evidence>
<feature type="region of interest" description="Disordered" evidence="1">
    <location>
        <begin position="1"/>
        <end position="68"/>
    </location>
</feature>